<feature type="binding site" evidence="6">
    <location>
        <position position="129"/>
    </location>
    <ligand>
        <name>Mg(2+)</name>
        <dbReference type="ChEBI" id="CHEBI:18420"/>
    </ligand>
</feature>
<comment type="cofactor">
    <cofactor evidence="1">
        <name>Mg(2+)</name>
        <dbReference type="ChEBI" id="CHEBI:18420"/>
    </cofactor>
</comment>
<feature type="binding site" evidence="5">
    <location>
        <position position="65"/>
    </location>
    <ligand>
        <name>substrate</name>
    </ligand>
</feature>
<evidence type="ECO:0000256" key="6">
    <source>
        <dbReference type="PIRSR" id="PIRSR015582-2"/>
    </source>
</evidence>
<dbReference type="GO" id="GO:0016829">
    <property type="term" value="F:lyase activity"/>
    <property type="evidence" value="ECO:0007669"/>
    <property type="project" value="UniProtKB-KW"/>
</dbReference>
<dbReference type="Pfam" id="PF03328">
    <property type="entry name" value="HpcH_HpaI"/>
    <property type="match status" value="1"/>
</dbReference>
<feature type="binding site" evidence="6">
    <location>
        <position position="156"/>
    </location>
    <ligand>
        <name>Mg(2+)</name>
        <dbReference type="ChEBI" id="CHEBI:18420"/>
    </ligand>
</feature>
<dbReference type="OrthoDB" id="9800547at2"/>
<keyword evidence="8" id="KW-0456">Lyase</keyword>
<dbReference type="PIRSF" id="PIRSF015582">
    <property type="entry name" value="Cit_lyase_B"/>
    <property type="match status" value="1"/>
</dbReference>
<evidence type="ECO:0000259" key="7">
    <source>
        <dbReference type="Pfam" id="PF03328"/>
    </source>
</evidence>
<dbReference type="EMBL" id="QYUK01000011">
    <property type="protein sequence ID" value="RJF89404.1"/>
    <property type="molecule type" value="Genomic_DNA"/>
</dbReference>
<evidence type="ECO:0000256" key="1">
    <source>
        <dbReference type="ARBA" id="ARBA00001946"/>
    </source>
</evidence>
<accession>A0A418WH85</accession>
<proteinExistence type="inferred from homology"/>
<dbReference type="InterPro" id="IPR005000">
    <property type="entry name" value="Aldolase/citrate-lyase_domain"/>
</dbReference>
<gene>
    <name evidence="8" type="ORF">D3874_22510</name>
</gene>
<dbReference type="GO" id="GO:0006107">
    <property type="term" value="P:oxaloacetate metabolic process"/>
    <property type="evidence" value="ECO:0007669"/>
    <property type="project" value="TreeGrafter"/>
</dbReference>
<dbReference type="InterPro" id="IPR040442">
    <property type="entry name" value="Pyrv_kinase-like_dom_sf"/>
</dbReference>
<dbReference type="Gene3D" id="3.20.20.60">
    <property type="entry name" value="Phosphoenolpyruvate-binding domains"/>
    <property type="match status" value="1"/>
</dbReference>
<evidence type="ECO:0000313" key="9">
    <source>
        <dbReference type="Proteomes" id="UP000284605"/>
    </source>
</evidence>
<keyword evidence="3 6" id="KW-0479">Metal-binding</keyword>
<feature type="domain" description="HpcH/HpaI aldolase/citrate lyase" evidence="7">
    <location>
        <begin position="4"/>
        <end position="229"/>
    </location>
</feature>
<dbReference type="Proteomes" id="UP000284605">
    <property type="component" value="Unassembled WGS sequence"/>
</dbReference>
<evidence type="ECO:0000313" key="8">
    <source>
        <dbReference type="EMBL" id="RJF89404.1"/>
    </source>
</evidence>
<reference evidence="8 9" key="1">
    <citation type="submission" date="2018-09" db="EMBL/GenBank/DDBJ databases">
        <authorList>
            <person name="Zhu H."/>
        </authorList>
    </citation>
    <scope>NUCLEOTIDE SEQUENCE [LARGE SCALE GENOMIC DNA]</scope>
    <source>
        <strain evidence="8 9">K1W22B-8</strain>
    </source>
</reference>
<evidence type="ECO:0000256" key="4">
    <source>
        <dbReference type="ARBA" id="ARBA00022842"/>
    </source>
</evidence>
<dbReference type="PANTHER" id="PTHR32308">
    <property type="entry name" value="LYASE BETA SUBUNIT, PUTATIVE (AFU_ORTHOLOGUE AFUA_4G13030)-RELATED"/>
    <property type="match status" value="1"/>
</dbReference>
<dbReference type="PANTHER" id="PTHR32308:SF0">
    <property type="entry name" value="HPCH_HPAI ALDOLASE_CITRATE LYASE DOMAIN-CONTAINING PROTEIN"/>
    <property type="match status" value="1"/>
</dbReference>
<dbReference type="InterPro" id="IPR015813">
    <property type="entry name" value="Pyrv/PenolPyrv_kinase-like_dom"/>
</dbReference>
<name>A0A418WH85_9PROT</name>
<dbReference type="RefSeq" id="WP_119781197.1">
    <property type="nucleotide sequence ID" value="NZ_QYUK01000011.1"/>
</dbReference>
<evidence type="ECO:0000256" key="3">
    <source>
        <dbReference type="ARBA" id="ARBA00022723"/>
    </source>
</evidence>
<dbReference type="InterPro" id="IPR011206">
    <property type="entry name" value="Citrate_lyase_beta/mcl1/mcl2"/>
</dbReference>
<sequence>MRLRSLLFVPGDSERKFAKAVTVGADGLILDLEDAVAPSRKADARWMVRDLLADQGARAWNFWVRINALDTGLTLDDLGAVVRPGLDGVMVPKANGAADIVRIGHYLDALEAQAGMAAGTVKLVVVSTETPRAMFNLGTYAPAPPRLAGLTWGAEDLGAAIGATANKEADGEWSFPYRVARSMCLFAAAAADVAPIDTLYADFRDMEGLAASCRISRRDGFTGRIAIHPDQVETINRCFTPAPGDVAHARAVVDAFAAAPDAGTIGIDGKMYDIPHLKQARRVLAAVNESQP</sequence>
<dbReference type="SUPFAM" id="SSF51621">
    <property type="entry name" value="Phosphoenolpyruvate/pyruvate domain"/>
    <property type="match status" value="1"/>
</dbReference>
<keyword evidence="9" id="KW-1185">Reference proteome</keyword>
<organism evidence="8 9">
    <name type="scientific">Oleomonas cavernae</name>
    <dbReference type="NCBI Taxonomy" id="2320859"/>
    <lineage>
        <taxon>Bacteria</taxon>
        <taxon>Pseudomonadati</taxon>
        <taxon>Pseudomonadota</taxon>
        <taxon>Alphaproteobacteria</taxon>
        <taxon>Acetobacterales</taxon>
        <taxon>Acetobacteraceae</taxon>
        <taxon>Oleomonas</taxon>
    </lineage>
</organism>
<comment type="similarity">
    <text evidence="2">Belongs to the HpcH/HpaI aldolase family.</text>
</comment>
<protein>
    <submittedName>
        <fullName evidence="8">CoA ester lyase</fullName>
    </submittedName>
</protein>
<keyword evidence="4 6" id="KW-0460">Magnesium</keyword>
<dbReference type="AlphaFoldDB" id="A0A418WH85"/>
<feature type="binding site" evidence="5">
    <location>
        <position position="129"/>
    </location>
    <ligand>
        <name>substrate</name>
    </ligand>
</feature>
<dbReference type="GO" id="GO:0000287">
    <property type="term" value="F:magnesium ion binding"/>
    <property type="evidence" value="ECO:0007669"/>
    <property type="project" value="TreeGrafter"/>
</dbReference>
<comment type="caution">
    <text evidence="8">The sequence shown here is derived from an EMBL/GenBank/DDBJ whole genome shotgun (WGS) entry which is preliminary data.</text>
</comment>
<evidence type="ECO:0000256" key="5">
    <source>
        <dbReference type="PIRSR" id="PIRSR015582-1"/>
    </source>
</evidence>
<evidence type="ECO:0000256" key="2">
    <source>
        <dbReference type="ARBA" id="ARBA00005568"/>
    </source>
</evidence>